<evidence type="ECO:0000313" key="6">
    <source>
        <dbReference type="Proteomes" id="UP000623129"/>
    </source>
</evidence>
<dbReference type="GO" id="GO:0033065">
    <property type="term" value="C:Rad51C-XRCC3 complex"/>
    <property type="evidence" value="ECO:0007669"/>
    <property type="project" value="TreeGrafter"/>
</dbReference>
<reference evidence="5" key="1">
    <citation type="submission" date="2020-01" db="EMBL/GenBank/DDBJ databases">
        <title>Genome sequence of Kobresia littledalei, the first chromosome-level genome in the family Cyperaceae.</title>
        <authorList>
            <person name="Qu G."/>
        </authorList>
    </citation>
    <scope>NUCLEOTIDE SEQUENCE</scope>
    <source>
        <strain evidence="5">C.B.Clarke</strain>
        <tissue evidence="5">Leaf</tissue>
    </source>
</reference>
<dbReference type="GO" id="GO:0000722">
    <property type="term" value="P:telomere maintenance via recombination"/>
    <property type="evidence" value="ECO:0007669"/>
    <property type="project" value="TreeGrafter"/>
</dbReference>
<feature type="region of interest" description="Disordered" evidence="3">
    <location>
        <begin position="1"/>
        <end position="25"/>
    </location>
</feature>
<dbReference type="GO" id="GO:0140664">
    <property type="term" value="F:ATP-dependent DNA damage sensor activity"/>
    <property type="evidence" value="ECO:0007669"/>
    <property type="project" value="InterPro"/>
</dbReference>
<dbReference type="Gene3D" id="3.40.50.300">
    <property type="entry name" value="P-loop containing nucleotide triphosphate hydrolases"/>
    <property type="match status" value="1"/>
</dbReference>
<feature type="compositionally biased region" description="Polar residues" evidence="3">
    <location>
        <begin position="1"/>
        <end position="10"/>
    </location>
</feature>
<dbReference type="GO" id="GO:0045003">
    <property type="term" value="P:double-strand break repair via synthesis-dependent strand annealing"/>
    <property type="evidence" value="ECO:0007669"/>
    <property type="project" value="TreeGrafter"/>
</dbReference>
<dbReference type="PRINTS" id="PR01874">
    <property type="entry name" value="DNAREPAIRADA"/>
</dbReference>
<evidence type="ECO:0000259" key="4">
    <source>
        <dbReference type="PROSITE" id="PS50162"/>
    </source>
</evidence>
<dbReference type="GO" id="GO:0090656">
    <property type="term" value="P:t-circle formation"/>
    <property type="evidence" value="ECO:0007669"/>
    <property type="project" value="TreeGrafter"/>
</dbReference>
<dbReference type="AlphaFoldDB" id="A0A833VVG1"/>
<name>A0A833VVG1_9POAL</name>
<dbReference type="InterPro" id="IPR027417">
    <property type="entry name" value="P-loop_NTPase"/>
</dbReference>
<dbReference type="PROSITE" id="PS50162">
    <property type="entry name" value="RECA_2"/>
    <property type="match status" value="1"/>
</dbReference>
<keyword evidence="2" id="KW-0067">ATP-binding</keyword>
<sequence>MLFTAASSASIRDPDSIPQSSRDSFAKPQHPLPIPIPLQLLLPHPKLSLGCPILSRLLAGGLPVGTITEISGESASGKSQLCLQLILSSLLPPYLGGLGASSLLILPSLLPSSSLLRRLSLLPSPLHISPLDHIFVASAQSPEHLMMLLYQADRLFEKSPGKMPVRLVVVDSIAAIFRSEFENNLGDLKSRTGMFFRVAAKLKDQARKFGAVVVVTNQVVDVMGPEVAGDGGNNHHIGPVLWSSGRMVAPAMGLSWANCINTRIFLSRSDEVAAMGVNGGEAIVRTKRTMEVVFAPHVPRSSCEFVIRKDGVFGLELER</sequence>
<dbReference type="PANTHER" id="PTHR46487">
    <property type="entry name" value="DNA REPAIR PROTEIN XRCC3"/>
    <property type="match status" value="1"/>
</dbReference>
<dbReference type="GO" id="GO:0000400">
    <property type="term" value="F:four-way junction DNA binding"/>
    <property type="evidence" value="ECO:0007669"/>
    <property type="project" value="TreeGrafter"/>
</dbReference>
<protein>
    <submittedName>
        <fullName evidence="5">DNA repair protein XRCC3</fullName>
    </submittedName>
</protein>
<evidence type="ECO:0000256" key="2">
    <source>
        <dbReference type="ARBA" id="ARBA00022840"/>
    </source>
</evidence>
<evidence type="ECO:0000256" key="1">
    <source>
        <dbReference type="ARBA" id="ARBA00022741"/>
    </source>
</evidence>
<dbReference type="GO" id="GO:0071140">
    <property type="term" value="P:resolution of mitotic recombination intermediates"/>
    <property type="evidence" value="ECO:0007669"/>
    <property type="project" value="TreeGrafter"/>
</dbReference>
<dbReference type="GO" id="GO:0005657">
    <property type="term" value="C:replication fork"/>
    <property type="evidence" value="ECO:0007669"/>
    <property type="project" value="TreeGrafter"/>
</dbReference>
<accession>A0A833VVG1</accession>
<evidence type="ECO:0000256" key="3">
    <source>
        <dbReference type="SAM" id="MobiDB-lite"/>
    </source>
</evidence>
<dbReference type="GO" id="GO:0005524">
    <property type="term" value="F:ATP binding"/>
    <property type="evidence" value="ECO:0007669"/>
    <property type="project" value="UniProtKB-KW"/>
</dbReference>
<evidence type="ECO:0000313" key="5">
    <source>
        <dbReference type="EMBL" id="KAF3337003.1"/>
    </source>
</evidence>
<dbReference type="PANTHER" id="PTHR46487:SF1">
    <property type="entry name" value="DNA REPAIR PROTEIN XRCC3"/>
    <property type="match status" value="1"/>
</dbReference>
<dbReference type="Proteomes" id="UP000623129">
    <property type="component" value="Unassembled WGS sequence"/>
</dbReference>
<keyword evidence="1" id="KW-0547">Nucleotide-binding</keyword>
<feature type="domain" description="RecA family profile 1" evidence="4">
    <location>
        <begin position="43"/>
        <end position="219"/>
    </location>
</feature>
<comment type="caution">
    <text evidence="5">The sequence shown here is derived from an EMBL/GenBank/DDBJ whole genome shotgun (WGS) entry which is preliminary data.</text>
</comment>
<dbReference type="PIRSF" id="PIRSF005856">
    <property type="entry name" value="Rad51"/>
    <property type="match status" value="1"/>
</dbReference>
<dbReference type="SUPFAM" id="SSF52540">
    <property type="entry name" value="P-loop containing nucleoside triphosphate hydrolases"/>
    <property type="match status" value="1"/>
</dbReference>
<keyword evidence="6" id="KW-1185">Reference proteome</keyword>
<dbReference type="InterPro" id="IPR013632">
    <property type="entry name" value="Rad51_C"/>
</dbReference>
<dbReference type="InterPro" id="IPR016467">
    <property type="entry name" value="DNA_recomb/repair_RecA-like"/>
</dbReference>
<dbReference type="Pfam" id="PF08423">
    <property type="entry name" value="Rad51"/>
    <property type="match status" value="1"/>
</dbReference>
<proteinExistence type="predicted"/>
<dbReference type="OrthoDB" id="1861185at2759"/>
<dbReference type="InterPro" id="IPR020588">
    <property type="entry name" value="RecA_ATP-bd"/>
</dbReference>
<dbReference type="EMBL" id="SWLB01000007">
    <property type="protein sequence ID" value="KAF3337003.1"/>
    <property type="molecule type" value="Genomic_DNA"/>
</dbReference>
<gene>
    <name evidence="5" type="ORF">FCM35_KLT19589</name>
</gene>
<organism evidence="5 6">
    <name type="scientific">Carex littledalei</name>
    <dbReference type="NCBI Taxonomy" id="544730"/>
    <lineage>
        <taxon>Eukaryota</taxon>
        <taxon>Viridiplantae</taxon>
        <taxon>Streptophyta</taxon>
        <taxon>Embryophyta</taxon>
        <taxon>Tracheophyta</taxon>
        <taxon>Spermatophyta</taxon>
        <taxon>Magnoliopsida</taxon>
        <taxon>Liliopsida</taxon>
        <taxon>Poales</taxon>
        <taxon>Cyperaceae</taxon>
        <taxon>Cyperoideae</taxon>
        <taxon>Cariceae</taxon>
        <taxon>Carex</taxon>
        <taxon>Carex subgen. Euthyceras</taxon>
    </lineage>
</organism>